<evidence type="ECO:0000259" key="14">
    <source>
        <dbReference type="Pfam" id="PF07715"/>
    </source>
</evidence>
<evidence type="ECO:0000259" key="13">
    <source>
        <dbReference type="Pfam" id="PF00593"/>
    </source>
</evidence>
<evidence type="ECO:0000256" key="4">
    <source>
        <dbReference type="ARBA" id="ARBA00022496"/>
    </source>
</evidence>
<evidence type="ECO:0000313" key="15">
    <source>
        <dbReference type="EMBL" id="SDF54666.1"/>
    </source>
</evidence>
<dbReference type="SUPFAM" id="SSF56935">
    <property type="entry name" value="Porins"/>
    <property type="match status" value="1"/>
</dbReference>
<keyword evidence="5 11" id="KW-0812">Transmembrane</keyword>
<evidence type="ECO:0000256" key="5">
    <source>
        <dbReference type="ARBA" id="ARBA00022692"/>
    </source>
</evidence>
<keyword evidence="8 12" id="KW-0798">TonB box</keyword>
<dbReference type="Pfam" id="PF07715">
    <property type="entry name" value="Plug"/>
    <property type="match status" value="1"/>
</dbReference>
<keyword evidence="16" id="KW-1185">Reference proteome</keyword>
<evidence type="ECO:0000256" key="8">
    <source>
        <dbReference type="ARBA" id="ARBA00023077"/>
    </source>
</evidence>
<keyword evidence="9 11" id="KW-0472">Membrane</keyword>
<keyword evidence="6" id="KW-0408">Iron</keyword>
<dbReference type="InterPro" id="IPR039426">
    <property type="entry name" value="TonB-dep_rcpt-like"/>
</dbReference>
<dbReference type="InterPro" id="IPR012910">
    <property type="entry name" value="Plug_dom"/>
</dbReference>
<feature type="domain" description="TonB-dependent receptor plug" evidence="14">
    <location>
        <begin position="61"/>
        <end position="167"/>
    </location>
</feature>
<dbReference type="Pfam" id="PF00593">
    <property type="entry name" value="TonB_dep_Rec_b-barrel"/>
    <property type="match status" value="1"/>
</dbReference>
<dbReference type="GO" id="GO:0009279">
    <property type="term" value="C:cell outer membrane"/>
    <property type="evidence" value="ECO:0007669"/>
    <property type="project" value="UniProtKB-SubCell"/>
</dbReference>
<evidence type="ECO:0000256" key="3">
    <source>
        <dbReference type="ARBA" id="ARBA00022452"/>
    </source>
</evidence>
<evidence type="ECO:0000256" key="1">
    <source>
        <dbReference type="ARBA" id="ARBA00004571"/>
    </source>
</evidence>
<evidence type="ECO:0000313" key="16">
    <source>
        <dbReference type="Proteomes" id="UP000323502"/>
    </source>
</evidence>
<gene>
    <name evidence="15" type="ORF">SAMN05216557_10417</name>
</gene>
<keyword evidence="10 11" id="KW-0998">Cell outer membrane</keyword>
<dbReference type="Proteomes" id="UP000323502">
    <property type="component" value="Unassembled WGS sequence"/>
</dbReference>
<dbReference type="PROSITE" id="PS52016">
    <property type="entry name" value="TONB_DEPENDENT_REC_3"/>
    <property type="match status" value="1"/>
</dbReference>
<evidence type="ECO:0000256" key="12">
    <source>
        <dbReference type="RuleBase" id="RU003357"/>
    </source>
</evidence>
<feature type="domain" description="TonB-dependent receptor-like beta-barrel" evidence="13">
    <location>
        <begin position="274"/>
        <end position="750"/>
    </location>
</feature>
<comment type="similarity">
    <text evidence="11 12">Belongs to the TonB-dependent receptor family.</text>
</comment>
<evidence type="ECO:0000256" key="11">
    <source>
        <dbReference type="PROSITE-ProRule" id="PRU01360"/>
    </source>
</evidence>
<dbReference type="PANTHER" id="PTHR32552:SF81">
    <property type="entry name" value="TONB-DEPENDENT OUTER MEMBRANE RECEPTOR"/>
    <property type="match status" value="1"/>
</dbReference>
<keyword evidence="3 11" id="KW-1134">Transmembrane beta strand</keyword>
<keyword evidence="2 11" id="KW-0813">Transport</keyword>
<evidence type="ECO:0000256" key="6">
    <source>
        <dbReference type="ARBA" id="ARBA00023004"/>
    </source>
</evidence>
<dbReference type="InterPro" id="IPR036942">
    <property type="entry name" value="Beta-barrel_TonB_sf"/>
</dbReference>
<reference evidence="15 16" key="1">
    <citation type="submission" date="2016-10" db="EMBL/GenBank/DDBJ databases">
        <authorList>
            <person name="Varghese N."/>
            <person name="Submissions S."/>
        </authorList>
    </citation>
    <scope>NUCLEOTIDE SEQUENCE [LARGE SCALE GENOMIC DNA]</scope>
    <source>
        <strain evidence="15 16">S7-754</strain>
    </source>
</reference>
<evidence type="ECO:0000256" key="10">
    <source>
        <dbReference type="ARBA" id="ARBA00023237"/>
    </source>
</evidence>
<evidence type="ECO:0000256" key="7">
    <source>
        <dbReference type="ARBA" id="ARBA00023065"/>
    </source>
</evidence>
<keyword evidence="4" id="KW-0410">Iron transport</keyword>
<dbReference type="InterPro" id="IPR000531">
    <property type="entry name" value="Beta-barrel_TonB"/>
</dbReference>
<dbReference type="AlphaFoldDB" id="A0A1G7LZ37"/>
<dbReference type="PANTHER" id="PTHR32552">
    <property type="entry name" value="FERRICHROME IRON RECEPTOR-RELATED"/>
    <property type="match status" value="1"/>
</dbReference>
<dbReference type="GO" id="GO:0006826">
    <property type="term" value="P:iron ion transport"/>
    <property type="evidence" value="ECO:0007669"/>
    <property type="project" value="UniProtKB-KW"/>
</dbReference>
<name>A0A1G7LZ37_9SPHN</name>
<evidence type="ECO:0000256" key="9">
    <source>
        <dbReference type="ARBA" id="ARBA00023136"/>
    </source>
</evidence>
<dbReference type="Gene3D" id="2.40.170.20">
    <property type="entry name" value="TonB-dependent receptor, beta-barrel domain"/>
    <property type="match status" value="1"/>
</dbReference>
<organism evidence="15 16">
    <name type="scientific">Sphingomonas carotinifaciens</name>
    <dbReference type="NCBI Taxonomy" id="1166323"/>
    <lineage>
        <taxon>Bacteria</taxon>
        <taxon>Pseudomonadati</taxon>
        <taxon>Pseudomonadota</taxon>
        <taxon>Alphaproteobacteria</taxon>
        <taxon>Sphingomonadales</taxon>
        <taxon>Sphingomonadaceae</taxon>
        <taxon>Sphingomonas</taxon>
    </lineage>
</organism>
<sequence>MKKMLVAAFGTVSALSLATPASAQAGATADPAAQNDPAATAPGVVDNGEIIVTATRRAERLQDVPLAVNALTGEQLAQSGFQNLQDIQYQIPGVQFGSSPNDSGFRLRGVGSAGGFSSSSEQNVGTVVDNVVIPFGNPMQSLGDLERVEALKGPQGTQFGKNASSGVVNITTRKPELGRFGGSAFASYGELNDYNFNASLNVPVGQTAALAVYGFARGNDGFVENVVNNQDWGATDVWGTRAKLLWKPSDTFSAYLIGDYAKGTQVGPGALWTFNRFPTGNALAAARNATVTALGITPGFRNDKSAENTATTMRDENYGGSLELNLAVGDYNLTSISAYRVYDTGQITFGIDSYPLPIFTGNNNTAAAGDGDRTFVSQEFRVTSPTGAPVEYVAGIYLSRLKTGLDGYNSAQLRPALPFSAQPQLSITSGRSTTRTQTDSAALFVDGSVRVTDQFKILAGGRYNYDWVDAQSFSVADPDYPSGTVGANGFTVPYTPRPLSTGSTKRGDWSGRIGFEVKPARDIMFYGTVARGYLGPTVTFSGLTGAQVTVDPQTVVDITLGAKTQLFDRKLTLNGNIFYDRYKDLQTSVFNGLEFLTENAGGFEAAGFEVEATWRFNRNLSINAAYTYSDTYFTDYVTACPDSTVAAGAAAVAAQCNAPGSTATTPLFQARGEPLSGAPKHSVTAGVNYEQPITNRLTLDASASYYYRSETQYDPGELYARQPGYDLVGLNIGIGAPDGAWRVGAFARNLFDTRFHAAVIGLPFTTGAGAVNWNTRDGRRTIGGQVAIRF</sequence>
<comment type="subcellular location">
    <subcellularLocation>
        <location evidence="1 11">Cell outer membrane</location>
        <topology evidence="1 11">Multi-pass membrane protein</topology>
    </subcellularLocation>
</comment>
<dbReference type="RefSeq" id="WP_235904021.1">
    <property type="nucleotide sequence ID" value="NZ_FNBI01000004.1"/>
</dbReference>
<evidence type="ECO:0000256" key="2">
    <source>
        <dbReference type="ARBA" id="ARBA00022448"/>
    </source>
</evidence>
<accession>A0A1G7LZ37</accession>
<keyword evidence="7" id="KW-0406">Ion transport</keyword>
<proteinExistence type="inferred from homology"/>
<dbReference type="EMBL" id="FNBI01000004">
    <property type="protein sequence ID" value="SDF54666.1"/>
    <property type="molecule type" value="Genomic_DNA"/>
</dbReference>
<protein>
    <submittedName>
        <fullName evidence="15">Iron complex outermembrane recepter protein</fullName>
    </submittedName>
</protein>